<dbReference type="EMBL" id="FUEG01000013">
    <property type="protein sequence ID" value="SJL10851.1"/>
    <property type="molecule type" value="Genomic_DNA"/>
</dbReference>
<sequence length="299" mass="33892">MGTDSSTKGTFYQKAACRDRGSCYLYRPCPAFRVSSTLAALELVLITHDELLATIDNDRKLFLAADTKWATAVKEIWREVSIPIVVQKITDDLIIRSEWESNPLVPRRRCAIRAYESTVSTPMRREDPKFKCPRPSCVTSCRHRTGIWTSVSLGRDAKELLDTYTLSLILGTHASIALWIVVSLLSLPAECAAVLWSKIAKRHRHQINIMLWVGVEHTHACVKQFRCAIRAQGVGRRRSRDLTFSVHRLDISAPRTTAHKHRAPDSELSSTREEDMSFAIAWQLYQELDPGAGYQLKDD</sequence>
<evidence type="ECO:0000313" key="3">
    <source>
        <dbReference type="Proteomes" id="UP000219338"/>
    </source>
</evidence>
<reference evidence="3" key="1">
    <citation type="journal article" date="2017" name="Nat. Ecol. Evol.">
        <title>Genome expansion and lineage-specific genetic innovations in the forest pathogenic fungi Armillaria.</title>
        <authorList>
            <person name="Sipos G."/>
            <person name="Prasanna A.N."/>
            <person name="Walter M.C."/>
            <person name="O'Connor E."/>
            <person name="Balint B."/>
            <person name="Krizsan K."/>
            <person name="Kiss B."/>
            <person name="Hess J."/>
            <person name="Varga T."/>
            <person name="Slot J."/>
            <person name="Riley R."/>
            <person name="Boka B."/>
            <person name="Rigling D."/>
            <person name="Barry K."/>
            <person name="Lee J."/>
            <person name="Mihaltcheva S."/>
            <person name="LaButti K."/>
            <person name="Lipzen A."/>
            <person name="Waldron R."/>
            <person name="Moloney N.M."/>
            <person name="Sperisen C."/>
            <person name="Kredics L."/>
            <person name="Vagvoelgyi C."/>
            <person name="Patrignani A."/>
            <person name="Fitzpatrick D."/>
            <person name="Nagy I."/>
            <person name="Doyle S."/>
            <person name="Anderson J.B."/>
            <person name="Grigoriev I.V."/>
            <person name="Gueldener U."/>
            <person name="Muensterkoetter M."/>
            <person name="Nagy L.G."/>
        </authorList>
    </citation>
    <scope>NUCLEOTIDE SEQUENCE [LARGE SCALE GENOMIC DNA]</scope>
    <source>
        <strain evidence="3">C18/9</strain>
    </source>
</reference>
<keyword evidence="3" id="KW-1185">Reference proteome</keyword>
<feature type="transmembrane region" description="Helical" evidence="1">
    <location>
        <begin position="176"/>
        <end position="196"/>
    </location>
</feature>
<keyword evidence="1" id="KW-1133">Transmembrane helix</keyword>
<accession>A0A284RQ21</accession>
<name>A0A284RQ21_ARMOS</name>
<keyword evidence="1" id="KW-0812">Transmembrane</keyword>
<gene>
    <name evidence="2" type="ORF">ARMOST_14245</name>
</gene>
<dbReference type="OrthoDB" id="10558415at2759"/>
<protein>
    <submittedName>
        <fullName evidence="2">Uncharacterized protein</fullName>
    </submittedName>
</protein>
<organism evidence="2 3">
    <name type="scientific">Armillaria ostoyae</name>
    <name type="common">Armillaria root rot fungus</name>
    <dbReference type="NCBI Taxonomy" id="47428"/>
    <lineage>
        <taxon>Eukaryota</taxon>
        <taxon>Fungi</taxon>
        <taxon>Dikarya</taxon>
        <taxon>Basidiomycota</taxon>
        <taxon>Agaricomycotina</taxon>
        <taxon>Agaricomycetes</taxon>
        <taxon>Agaricomycetidae</taxon>
        <taxon>Agaricales</taxon>
        <taxon>Marasmiineae</taxon>
        <taxon>Physalacriaceae</taxon>
        <taxon>Armillaria</taxon>
    </lineage>
</organism>
<dbReference type="AlphaFoldDB" id="A0A284RQ21"/>
<evidence type="ECO:0000313" key="2">
    <source>
        <dbReference type="EMBL" id="SJL10851.1"/>
    </source>
</evidence>
<proteinExistence type="predicted"/>
<keyword evidence="1" id="KW-0472">Membrane</keyword>
<evidence type="ECO:0000256" key="1">
    <source>
        <dbReference type="SAM" id="Phobius"/>
    </source>
</evidence>
<dbReference type="Proteomes" id="UP000219338">
    <property type="component" value="Unassembled WGS sequence"/>
</dbReference>